<comment type="caution">
    <text evidence="2">The sequence shown here is derived from an EMBL/GenBank/DDBJ whole genome shotgun (WGS) entry which is preliminary data.</text>
</comment>
<name>A0ABD2YLQ1_9GENT</name>
<accession>A0ABD2YLQ1</accession>
<feature type="region of interest" description="Disordered" evidence="1">
    <location>
        <begin position="1"/>
        <end position="51"/>
    </location>
</feature>
<keyword evidence="3" id="KW-1185">Reference proteome</keyword>
<dbReference type="AlphaFoldDB" id="A0ABD2YLQ1"/>
<evidence type="ECO:0000313" key="2">
    <source>
        <dbReference type="EMBL" id="KAL3507856.1"/>
    </source>
</evidence>
<gene>
    <name evidence="2" type="ORF">ACH5RR_033238</name>
</gene>
<organism evidence="2 3">
    <name type="scientific">Cinchona calisaya</name>
    <dbReference type="NCBI Taxonomy" id="153742"/>
    <lineage>
        <taxon>Eukaryota</taxon>
        <taxon>Viridiplantae</taxon>
        <taxon>Streptophyta</taxon>
        <taxon>Embryophyta</taxon>
        <taxon>Tracheophyta</taxon>
        <taxon>Spermatophyta</taxon>
        <taxon>Magnoliopsida</taxon>
        <taxon>eudicotyledons</taxon>
        <taxon>Gunneridae</taxon>
        <taxon>Pentapetalae</taxon>
        <taxon>asterids</taxon>
        <taxon>lamiids</taxon>
        <taxon>Gentianales</taxon>
        <taxon>Rubiaceae</taxon>
        <taxon>Cinchonoideae</taxon>
        <taxon>Cinchoneae</taxon>
        <taxon>Cinchona</taxon>
    </lineage>
</organism>
<proteinExistence type="predicted"/>
<sequence>MIRLEEEEKEKGNKSQKELEERKKKKKKKKMMMKKNMNKKKKKGGRKKEAESDVVTISIPFPLIEGKPQSRLAGATVVDSITIEDKTSNPPISAVHFSVENDTIERLAFIMAEDNISQSLASGKLFNRFRKKRQSIVGLAKRRPLLVYEDSVLARLSREDQPLQVRTLDRAFVEYWLKKVEIEINFNYEKIK</sequence>
<dbReference type="Proteomes" id="UP001630127">
    <property type="component" value="Unassembled WGS sequence"/>
</dbReference>
<evidence type="ECO:0000256" key="1">
    <source>
        <dbReference type="SAM" id="MobiDB-lite"/>
    </source>
</evidence>
<evidence type="ECO:0000313" key="3">
    <source>
        <dbReference type="Proteomes" id="UP001630127"/>
    </source>
</evidence>
<dbReference type="EMBL" id="JBJUIK010000013">
    <property type="protein sequence ID" value="KAL3507856.1"/>
    <property type="molecule type" value="Genomic_DNA"/>
</dbReference>
<feature type="compositionally biased region" description="Basic and acidic residues" evidence="1">
    <location>
        <begin position="1"/>
        <end position="22"/>
    </location>
</feature>
<reference evidence="2 3" key="1">
    <citation type="submission" date="2024-11" db="EMBL/GenBank/DDBJ databases">
        <title>A near-complete genome assembly of Cinchona calisaya.</title>
        <authorList>
            <person name="Lian D.C."/>
            <person name="Zhao X.W."/>
            <person name="Wei L."/>
        </authorList>
    </citation>
    <scope>NUCLEOTIDE SEQUENCE [LARGE SCALE GENOMIC DNA]</scope>
    <source>
        <tissue evidence="2">Nenye</tissue>
    </source>
</reference>
<feature type="compositionally biased region" description="Basic residues" evidence="1">
    <location>
        <begin position="23"/>
        <end position="46"/>
    </location>
</feature>
<protein>
    <submittedName>
        <fullName evidence="2">Uncharacterized protein</fullName>
    </submittedName>
</protein>